<dbReference type="InterPro" id="IPR015927">
    <property type="entry name" value="Peptidase_S24_S26A/B/C"/>
</dbReference>
<dbReference type="InterPro" id="IPR001387">
    <property type="entry name" value="Cro/C1-type_HTH"/>
</dbReference>
<name>A0A0W7YS74_9BURK</name>
<sequence length="234" mass="25889">MKTVQERLHEIFPPPLQRGLMARIAEICEVSRPTVSAWFNSPEKVSTISRTNAERICQHFSLKISPAWLAEGIGGKELPQGVEIGAVTFLHNSNVEPGPDVKGKVPLVSWVQAGAWCEACTPVDVSEVERWLACPVPHSKSTFVLRVRGDSMTAPTGNARTYPEGCLIFVDPERRAPVNGDRIVACLVGSNEVTFKVFKDEDGRRWLQPLNPSHEPIRQPFKVLGTVIGKWEDG</sequence>
<protein>
    <recommendedName>
        <fullName evidence="1">Peptidase S24/S26A/S26B/S26C domain-containing protein</fullName>
    </recommendedName>
</protein>
<organism evidence="2 3">
    <name type="scientific">Comamonas kerstersii</name>
    <dbReference type="NCBI Taxonomy" id="225992"/>
    <lineage>
        <taxon>Bacteria</taxon>
        <taxon>Pseudomonadati</taxon>
        <taxon>Pseudomonadota</taxon>
        <taxon>Betaproteobacteria</taxon>
        <taxon>Burkholderiales</taxon>
        <taxon>Comamonadaceae</taxon>
        <taxon>Comamonas</taxon>
    </lineage>
</organism>
<dbReference type="EMBL" id="LPXH01000041">
    <property type="protein sequence ID" value="KUF37943.1"/>
    <property type="molecule type" value="Genomic_DNA"/>
</dbReference>
<dbReference type="PANTHER" id="PTHR33516">
    <property type="entry name" value="LEXA REPRESSOR"/>
    <property type="match status" value="1"/>
</dbReference>
<comment type="caution">
    <text evidence="2">The sequence shown here is derived from an EMBL/GenBank/DDBJ whole genome shotgun (WGS) entry which is preliminary data.</text>
</comment>
<dbReference type="InterPro" id="IPR036286">
    <property type="entry name" value="LexA/Signal_pep-like_sf"/>
</dbReference>
<dbReference type="CDD" id="cd06529">
    <property type="entry name" value="S24_LexA-like"/>
    <property type="match status" value="1"/>
</dbReference>
<dbReference type="Proteomes" id="UP000053300">
    <property type="component" value="Unassembled WGS sequence"/>
</dbReference>
<proteinExistence type="predicted"/>
<dbReference type="PANTHER" id="PTHR33516:SF2">
    <property type="entry name" value="LEXA REPRESSOR-RELATED"/>
    <property type="match status" value="1"/>
</dbReference>
<dbReference type="Pfam" id="PF00717">
    <property type="entry name" value="Peptidase_S24"/>
    <property type="match status" value="1"/>
</dbReference>
<dbReference type="InterPro" id="IPR050077">
    <property type="entry name" value="LexA_repressor"/>
</dbReference>
<dbReference type="AlphaFoldDB" id="A0A0W7YS74"/>
<evidence type="ECO:0000313" key="2">
    <source>
        <dbReference type="EMBL" id="KUF37943.1"/>
    </source>
</evidence>
<feature type="domain" description="Peptidase S24/S26A/S26B/S26C" evidence="1">
    <location>
        <begin position="106"/>
        <end position="227"/>
    </location>
</feature>
<evidence type="ECO:0000313" key="3">
    <source>
        <dbReference type="Proteomes" id="UP000053300"/>
    </source>
</evidence>
<dbReference type="SUPFAM" id="SSF51306">
    <property type="entry name" value="LexA/Signal peptidase"/>
    <property type="match status" value="1"/>
</dbReference>
<keyword evidence="3" id="KW-1185">Reference proteome</keyword>
<gene>
    <name evidence="2" type="ORF">AS359_04330</name>
</gene>
<dbReference type="InterPro" id="IPR039418">
    <property type="entry name" value="LexA-like"/>
</dbReference>
<dbReference type="Gene3D" id="2.10.109.10">
    <property type="entry name" value="Umud Fragment, subunit A"/>
    <property type="match status" value="1"/>
</dbReference>
<dbReference type="CDD" id="cd00093">
    <property type="entry name" value="HTH_XRE"/>
    <property type="match status" value="1"/>
</dbReference>
<dbReference type="STRING" id="225992.B5M06_13405"/>
<reference evidence="2 3" key="1">
    <citation type="submission" date="2015-12" db="EMBL/GenBank/DDBJ databases">
        <title>Complete genome sequence of a multi-drug resistant strain Acidovorax sp. 12322-1.</title>
        <authorList>
            <person name="Ming D."/>
            <person name="Wang M."/>
            <person name="Hu S."/>
            <person name="Zhou Y."/>
            <person name="Jiang T."/>
        </authorList>
    </citation>
    <scope>NUCLEOTIDE SEQUENCE [LARGE SCALE GENOMIC DNA]</scope>
    <source>
        <strain evidence="2 3">12322-1</strain>
    </source>
</reference>
<evidence type="ECO:0000259" key="1">
    <source>
        <dbReference type="Pfam" id="PF00717"/>
    </source>
</evidence>
<accession>A0A0W7YS74</accession>